<proteinExistence type="predicted"/>
<dbReference type="Gene3D" id="1.10.760.10">
    <property type="entry name" value="Cytochrome c-like domain"/>
    <property type="match status" value="1"/>
</dbReference>
<evidence type="ECO:0000256" key="1">
    <source>
        <dbReference type="ARBA" id="ARBA00022448"/>
    </source>
</evidence>
<keyword evidence="2 6" id="KW-0349">Heme</keyword>
<accession>A0A7X0JPN6</accession>
<dbReference type="PANTHER" id="PTHR40942:SF4">
    <property type="entry name" value="CYTOCHROME C5"/>
    <property type="match status" value="1"/>
</dbReference>
<dbReference type="SUPFAM" id="SSF46626">
    <property type="entry name" value="Cytochrome c"/>
    <property type="match status" value="1"/>
</dbReference>
<reference evidence="9 10" key="1">
    <citation type="submission" date="2020-08" db="EMBL/GenBank/DDBJ databases">
        <title>Genomic Encyclopedia of Type Strains, Phase IV (KMG-IV): sequencing the most valuable type-strain genomes for metagenomic binning, comparative biology and taxonomic classification.</title>
        <authorList>
            <person name="Goeker M."/>
        </authorList>
    </citation>
    <scope>NUCLEOTIDE SEQUENCE [LARGE SCALE GENOMIC DNA]</scope>
    <source>
        <strain evidence="9 10">DSM 22368</strain>
    </source>
</reference>
<evidence type="ECO:0000313" key="10">
    <source>
        <dbReference type="Proteomes" id="UP000528457"/>
    </source>
</evidence>
<keyword evidence="10" id="KW-1185">Reference proteome</keyword>
<evidence type="ECO:0000256" key="3">
    <source>
        <dbReference type="ARBA" id="ARBA00022723"/>
    </source>
</evidence>
<dbReference type="PRINTS" id="PR00607">
    <property type="entry name" value="CYTCHROMECIE"/>
</dbReference>
<evidence type="ECO:0000313" key="9">
    <source>
        <dbReference type="EMBL" id="MBB6519984.1"/>
    </source>
</evidence>
<dbReference type="PROSITE" id="PS51007">
    <property type="entry name" value="CYTC"/>
    <property type="match status" value="1"/>
</dbReference>
<feature type="chain" id="PRO_5030981524" evidence="7">
    <location>
        <begin position="27"/>
        <end position="140"/>
    </location>
</feature>
<sequence>MSHAKKVISLFSMAAAAAVVSAAVYAADDSVKARIAPIGDVCMSGEDCAAAPAAPVASGPRSGVDVYNTSCMACHATGASGAPKLGDAAAWAPRVSKGMDVLYASAINGLNGVMPPKGMCMDCSDDELKAAVDHMLENSK</sequence>
<feature type="signal peptide" evidence="7">
    <location>
        <begin position="1"/>
        <end position="26"/>
    </location>
</feature>
<keyword evidence="4" id="KW-0249">Electron transport</keyword>
<dbReference type="GO" id="GO:0005506">
    <property type="term" value="F:iron ion binding"/>
    <property type="evidence" value="ECO:0007669"/>
    <property type="project" value="InterPro"/>
</dbReference>
<dbReference type="PANTHER" id="PTHR40942">
    <property type="match status" value="1"/>
</dbReference>
<dbReference type="InterPro" id="IPR002323">
    <property type="entry name" value="Cyt_CIE"/>
</dbReference>
<comment type="caution">
    <text evidence="9">The sequence shown here is derived from an EMBL/GenBank/DDBJ whole genome shotgun (WGS) entry which is preliminary data.</text>
</comment>
<gene>
    <name evidence="9" type="ORF">HNR48_000262</name>
</gene>
<keyword evidence="5 6" id="KW-0408">Iron</keyword>
<dbReference type="GO" id="GO:0020037">
    <property type="term" value="F:heme binding"/>
    <property type="evidence" value="ECO:0007669"/>
    <property type="project" value="InterPro"/>
</dbReference>
<dbReference type="Pfam" id="PF13442">
    <property type="entry name" value="Cytochrome_CBB3"/>
    <property type="match status" value="1"/>
</dbReference>
<protein>
    <submittedName>
        <fullName evidence="9">Cytochrome c5</fullName>
    </submittedName>
</protein>
<evidence type="ECO:0000256" key="6">
    <source>
        <dbReference type="PROSITE-ProRule" id="PRU00433"/>
    </source>
</evidence>
<keyword evidence="7" id="KW-0732">Signal</keyword>
<evidence type="ECO:0000256" key="4">
    <source>
        <dbReference type="ARBA" id="ARBA00022982"/>
    </source>
</evidence>
<evidence type="ECO:0000256" key="5">
    <source>
        <dbReference type="ARBA" id="ARBA00023004"/>
    </source>
</evidence>
<dbReference type="InParanoid" id="A0A7X0JPN6"/>
<feature type="domain" description="Cytochrome c" evidence="8">
    <location>
        <begin position="58"/>
        <end position="139"/>
    </location>
</feature>
<dbReference type="EMBL" id="JACHHT010000001">
    <property type="protein sequence ID" value="MBB6519984.1"/>
    <property type="molecule type" value="Genomic_DNA"/>
</dbReference>
<dbReference type="AlphaFoldDB" id="A0A7X0JPN6"/>
<dbReference type="InterPro" id="IPR009056">
    <property type="entry name" value="Cyt_c-like_dom"/>
</dbReference>
<dbReference type="GO" id="GO:0009055">
    <property type="term" value="F:electron transfer activity"/>
    <property type="evidence" value="ECO:0007669"/>
    <property type="project" value="InterPro"/>
</dbReference>
<dbReference type="Proteomes" id="UP000528457">
    <property type="component" value="Unassembled WGS sequence"/>
</dbReference>
<organism evidence="9 10">
    <name type="scientific">Pseudoteredinibacter isoporae</name>
    <dbReference type="NCBI Taxonomy" id="570281"/>
    <lineage>
        <taxon>Bacteria</taxon>
        <taxon>Pseudomonadati</taxon>
        <taxon>Pseudomonadota</taxon>
        <taxon>Gammaproteobacteria</taxon>
        <taxon>Cellvibrionales</taxon>
        <taxon>Cellvibrionaceae</taxon>
        <taxon>Pseudoteredinibacter</taxon>
    </lineage>
</organism>
<evidence type="ECO:0000256" key="7">
    <source>
        <dbReference type="SAM" id="SignalP"/>
    </source>
</evidence>
<evidence type="ECO:0000256" key="2">
    <source>
        <dbReference type="ARBA" id="ARBA00022617"/>
    </source>
</evidence>
<keyword evidence="3 6" id="KW-0479">Metal-binding</keyword>
<name>A0A7X0JPN6_9GAMM</name>
<evidence type="ECO:0000259" key="8">
    <source>
        <dbReference type="PROSITE" id="PS51007"/>
    </source>
</evidence>
<dbReference type="InterPro" id="IPR036909">
    <property type="entry name" value="Cyt_c-like_dom_sf"/>
</dbReference>
<keyword evidence="1" id="KW-0813">Transport</keyword>